<name>T0REP0_SAPDV</name>
<dbReference type="OrthoDB" id="78102at2759"/>
<sequence>MINVREFQALQTQLLKEGNARFELQEKNQRLAAQVDVLQREMAKKEYELSLARAAQATPEAIQEVVENNLALKEQVKALKDALSHVQPLPAPAKDDGLAGHDLQSLLRKLGAKEEELSAMRAECRIWEEQVIQLKFELQSERFNSQEALKEQRLRAQKPPMDPHKPSLSGHTTRTLAQELLEYKNLAMERAQYWKLAEVSLDKVNLDLVALRKENRGLRERLQRLEDEANEMDSSGHVHVHGVVGSPAAHALRDELDEARRQTRVAQDTLTSVMKEMQRLQQELDEVPVLRKVEARRVQGVVRDLKRELAAQTTRVEQLQSAVALYSPRNSRGIDLGRKRGHFA</sequence>
<dbReference type="InParanoid" id="T0REP0"/>
<dbReference type="AlphaFoldDB" id="T0REP0"/>
<gene>
    <name evidence="2" type="ORF">SDRG_14170</name>
</gene>
<organism evidence="2 3">
    <name type="scientific">Saprolegnia diclina (strain VS20)</name>
    <dbReference type="NCBI Taxonomy" id="1156394"/>
    <lineage>
        <taxon>Eukaryota</taxon>
        <taxon>Sar</taxon>
        <taxon>Stramenopiles</taxon>
        <taxon>Oomycota</taxon>
        <taxon>Saprolegniomycetes</taxon>
        <taxon>Saprolegniales</taxon>
        <taxon>Saprolegniaceae</taxon>
        <taxon>Saprolegnia</taxon>
    </lineage>
</organism>
<proteinExistence type="predicted"/>
<dbReference type="RefSeq" id="XP_008618502.1">
    <property type="nucleotide sequence ID" value="XM_008620280.1"/>
</dbReference>
<reference evidence="2 3" key="1">
    <citation type="submission" date="2012-04" db="EMBL/GenBank/DDBJ databases">
        <title>The Genome Sequence of Saprolegnia declina VS20.</title>
        <authorList>
            <consortium name="The Broad Institute Genome Sequencing Platform"/>
            <person name="Russ C."/>
            <person name="Nusbaum C."/>
            <person name="Tyler B."/>
            <person name="van West P."/>
            <person name="Dieguez-Uribeondo J."/>
            <person name="de Bruijn I."/>
            <person name="Tripathy S."/>
            <person name="Jiang R."/>
            <person name="Young S.K."/>
            <person name="Zeng Q."/>
            <person name="Gargeya S."/>
            <person name="Fitzgerald M."/>
            <person name="Haas B."/>
            <person name="Abouelleil A."/>
            <person name="Alvarado L."/>
            <person name="Arachchi H.M."/>
            <person name="Berlin A."/>
            <person name="Chapman S.B."/>
            <person name="Goldberg J."/>
            <person name="Griggs A."/>
            <person name="Gujja S."/>
            <person name="Hansen M."/>
            <person name="Howarth C."/>
            <person name="Imamovic A."/>
            <person name="Larimer J."/>
            <person name="McCowen C."/>
            <person name="Montmayeur A."/>
            <person name="Murphy C."/>
            <person name="Neiman D."/>
            <person name="Pearson M."/>
            <person name="Priest M."/>
            <person name="Roberts A."/>
            <person name="Saif S."/>
            <person name="Shea T."/>
            <person name="Sisk P."/>
            <person name="Sykes S."/>
            <person name="Wortman J."/>
            <person name="Nusbaum C."/>
            <person name="Birren B."/>
        </authorList>
    </citation>
    <scope>NUCLEOTIDE SEQUENCE [LARGE SCALE GENOMIC DNA]</scope>
    <source>
        <strain evidence="2 3">VS20</strain>
    </source>
</reference>
<evidence type="ECO:0000313" key="3">
    <source>
        <dbReference type="Proteomes" id="UP000030762"/>
    </source>
</evidence>
<keyword evidence="3" id="KW-1185">Reference proteome</keyword>
<dbReference type="Proteomes" id="UP000030762">
    <property type="component" value="Unassembled WGS sequence"/>
</dbReference>
<feature type="coiled-coil region" evidence="1">
    <location>
        <begin position="21"/>
        <end position="130"/>
    </location>
</feature>
<accession>T0REP0</accession>
<protein>
    <submittedName>
        <fullName evidence="2">Uncharacterized protein</fullName>
    </submittedName>
</protein>
<dbReference type="OMA" id="CRIWEEQ"/>
<evidence type="ECO:0000256" key="1">
    <source>
        <dbReference type="SAM" id="Coils"/>
    </source>
</evidence>
<dbReference type="GeneID" id="19954897"/>
<dbReference type="EMBL" id="JH767199">
    <property type="protein sequence ID" value="EQC28077.1"/>
    <property type="molecule type" value="Genomic_DNA"/>
</dbReference>
<feature type="coiled-coil region" evidence="1">
    <location>
        <begin position="201"/>
        <end position="322"/>
    </location>
</feature>
<dbReference type="VEuPathDB" id="FungiDB:SDRG_14170"/>
<keyword evidence="1" id="KW-0175">Coiled coil</keyword>
<evidence type="ECO:0000313" key="2">
    <source>
        <dbReference type="EMBL" id="EQC28077.1"/>
    </source>
</evidence>